<evidence type="ECO:0000256" key="4">
    <source>
        <dbReference type="RuleBase" id="RU003476"/>
    </source>
</evidence>
<evidence type="ECO:0000259" key="5">
    <source>
        <dbReference type="PROSITE" id="PS51462"/>
    </source>
</evidence>
<proteinExistence type="inferred from homology"/>
<dbReference type="PRINTS" id="PR00502">
    <property type="entry name" value="NUDIXFAMILY"/>
</dbReference>
<dbReference type="Proteomes" id="UP000564378">
    <property type="component" value="Unassembled WGS sequence"/>
</dbReference>
<dbReference type="PROSITE" id="PS00893">
    <property type="entry name" value="NUDIX_BOX"/>
    <property type="match status" value="1"/>
</dbReference>
<dbReference type="PROSITE" id="PS51462">
    <property type="entry name" value="NUDIX"/>
    <property type="match status" value="1"/>
</dbReference>
<dbReference type="PANTHER" id="PTHR43046">
    <property type="entry name" value="GDP-MANNOSE MANNOSYL HYDROLASE"/>
    <property type="match status" value="1"/>
</dbReference>
<keyword evidence="2 4" id="KW-0378">Hydrolase</keyword>
<dbReference type="InterPro" id="IPR015797">
    <property type="entry name" value="NUDIX_hydrolase-like_dom_sf"/>
</dbReference>
<keyword evidence="7" id="KW-1185">Reference proteome</keyword>
<dbReference type="InterPro" id="IPR020084">
    <property type="entry name" value="NUDIX_hydrolase_CS"/>
</dbReference>
<evidence type="ECO:0000256" key="3">
    <source>
        <dbReference type="ARBA" id="ARBA00022842"/>
    </source>
</evidence>
<evidence type="ECO:0000256" key="1">
    <source>
        <dbReference type="ARBA" id="ARBA00001946"/>
    </source>
</evidence>
<comment type="similarity">
    <text evidence="4">Belongs to the Nudix hydrolase family.</text>
</comment>
<dbReference type="Pfam" id="PF00293">
    <property type="entry name" value="NUDIX"/>
    <property type="match status" value="1"/>
</dbReference>
<dbReference type="Gene3D" id="3.90.79.10">
    <property type="entry name" value="Nucleoside Triphosphate Pyrophosphohydrolase"/>
    <property type="match status" value="1"/>
</dbReference>
<dbReference type="AlphaFoldDB" id="A0A842I2D5"/>
<dbReference type="RefSeq" id="WP_185802306.1">
    <property type="nucleotide sequence ID" value="NZ_JACJVJ010000003.1"/>
</dbReference>
<dbReference type="SUPFAM" id="SSF55811">
    <property type="entry name" value="Nudix"/>
    <property type="match status" value="1"/>
</dbReference>
<comment type="cofactor">
    <cofactor evidence="1">
        <name>Mg(2+)</name>
        <dbReference type="ChEBI" id="CHEBI:18420"/>
    </cofactor>
</comment>
<sequence>MNSRPDRKAARLLVIDRDNRLLLFRFTPGDRPPFWATPGGALDPGESYEDGARRELAEETGILAEPGESIDSRTSEFTTFDGIAVRAVERYFAIRVEAPSIDTSGHTALERDVMREHRWWYAEELAATAEHYYPADLPALLDMLRETTQ</sequence>
<feature type="domain" description="Nudix hydrolase" evidence="5">
    <location>
        <begin position="5"/>
        <end position="142"/>
    </location>
</feature>
<gene>
    <name evidence="6" type="ORF">H6P80_15410</name>
</gene>
<dbReference type="PANTHER" id="PTHR43046:SF12">
    <property type="entry name" value="GDP-MANNOSE MANNOSYL HYDROLASE"/>
    <property type="match status" value="1"/>
</dbReference>
<accession>A0A842I2D5</accession>
<comment type="caution">
    <text evidence="6">The sequence shown here is derived from an EMBL/GenBank/DDBJ whole genome shotgun (WGS) entry which is preliminary data.</text>
</comment>
<evidence type="ECO:0000256" key="2">
    <source>
        <dbReference type="ARBA" id="ARBA00022801"/>
    </source>
</evidence>
<name>A0A842I2D5_9SPHN</name>
<dbReference type="GO" id="GO:0016787">
    <property type="term" value="F:hydrolase activity"/>
    <property type="evidence" value="ECO:0007669"/>
    <property type="project" value="UniProtKB-KW"/>
</dbReference>
<dbReference type="CDD" id="cd04685">
    <property type="entry name" value="NUDIX_Hydrolase"/>
    <property type="match status" value="1"/>
</dbReference>
<reference evidence="6 7" key="1">
    <citation type="submission" date="2020-08" db="EMBL/GenBank/DDBJ databases">
        <title>Draft genome sequence of Parasphingopyxis sp. GrpM-11.</title>
        <authorList>
            <person name="Oh J."/>
            <person name="Roh D.-H."/>
        </authorList>
    </citation>
    <scope>NUCLEOTIDE SEQUENCE [LARGE SCALE GENOMIC DNA]</scope>
    <source>
        <strain evidence="6 7">GrpM-11</strain>
    </source>
</reference>
<dbReference type="InterPro" id="IPR000086">
    <property type="entry name" value="NUDIX_hydrolase_dom"/>
</dbReference>
<dbReference type="EMBL" id="JACJVJ010000003">
    <property type="protein sequence ID" value="MBC2779011.1"/>
    <property type="molecule type" value="Genomic_DNA"/>
</dbReference>
<evidence type="ECO:0000313" key="7">
    <source>
        <dbReference type="Proteomes" id="UP000564378"/>
    </source>
</evidence>
<keyword evidence="3" id="KW-0460">Magnesium</keyword>
<dbReference type="InterPro" id="IPR020476">
    <property type="entry name" value="Nudix_hydrolase"/>
</dbReference>
<protein>
    <submittedName>
        <fullName evidence="6">NUDIX domain-containing protein</fullName>
    </submittedName>
</protein>
<evidence type="ECO:0000313" key="6">
    <source>
        <dbReference type="EMBL" id="MBC2779011.1"/>
    </source>
</evidence>
<organism evidence="6 7">
    <name type="scientific">Parasphingopyxis marina</name>
    <dbReference type="NCBI Taxonomy" id="2761622"/>
    <lineage>
        <taxon>Bacteria</taxon>
        <taxon>Pseudomonadati</taxon>
        <taxon>Pseudomonadota</taxon>
        <taxon>Alphaproteobacteria</taxon>
        <taxon>Sphingomonadales</taxon>
        <taxon>Sphingomonadaceae</taxon>
        <taxon>Parasphingopyxis</taxon>
    </lineage>
</organism>